<name>A0A645GLJ4_9ZZZZ</name>
<protein>
    <submittedName>
        <fullName evidence="2">Uncharacterized protein</fullName>
    </submittedName>
</protein>
<evidence type="ECO:0000313" key="2">
    <source>
        <dbReference type="EMBL" id="MPN26729.1"/>
    </source>
</evidence>
<reference evidence="2" key="1">
    <citation type="submission" date="2019-08" db="EMBL/GenBank/DDBJ databases">
        <authorList>
            <person name="Kucharzyk K."/>
            <person name="Murdoch R.W."/>
            <person name="Higgins S."/>
            <person name="Loffler F."/>
        </authorList>
    </citation>
    <scope>NUCLEOTIDE SEQUENCE</scope>
</reference>
<proteinExistence type="predicted"/>
<comment type="caution">
    <text evidence="2">The sequence shown here is derived from an EMBL/GenBank/DDBJ whole genome shotgun (WGS) entry which is preliminary data.</text>
</comment>
<feature type="compositionally biased region" description="Low complexity" evidence="1">
    <location>
        <begin position="129"/>
        <end position="140"/>
    </location>
</feature>
<sequence>MRVTVWSASEVWSVPKVRWPVSASVRAARMVVWSRISPISTTSGSSRSTRRSASSKLAVSLPTSRCETNAFRLRCRYSTGSSMVKMWQLRVRLISSMMLASVVDLPEPVAPVTSTSPFCMAQAERTICGGSPSSSSGKNSDGSRRSAQAI</sequence>
<organism evidence="2">
    <name type="scientific">bioreactor metagenome</name>
    <dbReference type="NCBI Taxonomy" id="1076179"/>
    <lineage>
        <taxon>unclassified sequences</taxon>
        <taxon>metagenomes</taxon>
        <taxon>ecological metagenomes</taxon>
    </lineage>
</organism>
<accession>A0A645GLJ4</accession>
<evidence type="ECO:0000256" key="1">
    <source>
        <dbReference type="SAM" id="MobiDB-lite"/>
    </source>
</evidence>
<feature type="region of interest" description="Disordered" evidence="1">
    <location>
        <begin position="128"/>
        <end position="150"/>
    </location>
</feature>
<gene>
    <name evidence="2" type="ORF">SDC9_174154</name>
</gene>
<dbReference type="EMBL" id="VSSQ01076344">
    <property type="protein sequence ID" value="MPN26729.1"/>
    <property type="molecule type" value="Genomic_DNA"/>
</dbReference>
<dbReference type="AlphaFoldDB" id="A0A645GLJ4"/>